<feature type="chain" id="PRO_5046296008" description="Acyloxyacyl hydrolase" evidence="1">
    <location>
        <begin position="27"/>
        <end position="185"/>
    </location>
</feature>
<protein>
    <recommendedName>
        <fullName evidence="4">Acyloxyacyl hydrolase</fullName>
    </recommendedName>
</protein>
<evidence type="ECO:0008006" key="4">
    <source>
        <dbReference type="Google" id="ProtNLM"/>
    </source>
</evidence>
<dbReference type="RefSeq" id="WP_305732684.1">
    <property type="nucleotide sequence ID" value="NZ_OW150024.1"/>
</dbReference>
<dbReference type="InterPro" id="IPR018550">
    <property type="entry name" value="Lipid-A_deacylase-rel"/>
</dbReference>
<reference evidence="2 3" key="1">
    <citation type="submission" date="2022-03" db="EMBL/GenBank/DDBJ databases">
        <authorList>
            <person name="Koch H."/>
        </authorList>
    </citation>
    <scope>NUCLEOTIDE SEQUENCE [LARGE SCALE GENOMIC DNA]</scope>
    <source>
        <strain evidence="2 3">G1</strain>
    </source>
</reference>
<evidence type="ECO:0000313" key="3">
    <source>
        <dbReference type="Proteomes" id="UP001295463"/>
    </source>
</evidence>
<organism evidence="2 3">
    <name type="scientific">Trichlorobacter ammonificans</name>
    <dbReference type="NCBI Taxonomy" id="2916410"/>
    <lineage>
        <taxon>Bacteria</taxon>
        <taxon>Pseudomonadati</taxon>
        <taxon>Thermodesulfobacteriota</taxon>
        <taxon>Desulfuromonadia</taxon>
        <taxon>Geobacterales</taxon>
        <taxon>Geobacteraceae</taxon>
        <taxon>Trichlorobacter</taxon>
    </lineage>
</organism>
<dbReference type="Proteomes" id="UP001295463">
    <property type="component" value="Chromosome"/>
</dbReference>
<keyword evidence="1" id="KW-0732">Signal</keyword>
<evidence type="ECO:0000256" key="1">
    <source>
        <dbReference type="SAM" id="SignalP"/>
    </source>
</evidence>
<name>A0ABM9D9J6_9BACT</name>
<dbReference type="EMBL" id="OW150024">
    <property type="protein sequence ID" value="CAH2031896.1"/>
    <property type="molecule type" value="Genomic_DNA"/>
</dbReference>
<sequence>MARLLTLLVVGATVVLPFFGATTAPAAEDGWQQAGLRAGTRFGEGKKAFQMYEAFAAYALPWEWRNSSGWGLAPRLTVAAGALTSSDVSGFIGTAGAGVLVGKPKTGPGLEVAVMAALLDKRTFGTYDLGSMLLFGGSVGVSWRFPCGLGLAYHIKHLSTGHLFYSDHTPNPGLDMHMIEASWHW</sequence>
<evidence type="ECO:0000313" key="2">
    <source>
        <dbReference type="EMBL" id="CAH2031896.1"/>
    </source>
</evidence>
<gene>
    <name evidence="2" type="ORF">GEAMG1_2061</name>
</gene>
<proteinExistence type="predicted"/>
<feature type="signal peptide" evidence="1">
    <location>
        <begin position="1"/>
        <end position="26"/>
    </location>
</feature>
<dbReference type="Pfam" id="PF09411">
    <property type="entry name" value="PagL"/>
    <property type="match status" value="1"/>
</dbReference>
<dbReference type="Gene3D" id="2.40.160.20">
    <property type="match status" value="1"/>
</dbReference>
<accession>A0ABM9D9J6</accession>
<keyword evidence="3" id="KW-1185">Reference proteome</keyword>